<evidence type="ECO:0000256" key="5">
    <source>
        <dbReference type="ARBA" id="ARBA00022737"/>
    </source>
</evidence>
<dbReference type="PROSITE" id="PS50915">
    <property type="entry name" value="CRYSTALLIN_BETA_GAMMA"/>
    <property type="match status" value="3"/>
</dbReference>
<evidence type="ECO:0000256" key="6">
    <source>
        <dbReference type="ARBA" id="ARBA00025922"/>
    </source>
</evidence>
<organism evidence="10 11">
    <name type="scientific">Crenichthys baileyi</name>
    <name type="common">White River springfish</name>
    <dbReference type="NCBI Taxonomy" id="28760"/>
    <lineage>
        <taxon>Eukaryota</taxon>
        <taxon>Metazoa</taxon>
        <taxon>Chordata</taxon>
        <taxon>Craniata</taxon>
        <taxon>Vertebrata</taxon>
        <taxon>Euteleostomi</taxon>
        <taxon>Actinopterygii</taxon>
        <taxon>Neopterygii</taxon>
        <taxon>Teleostei</taxon>
        <taxon>Neoteleostei</taxon>
        <taxon>Acanthomorphata</taxon>
        <taxon>Ovalentaria</taxon>
        <taxon>Atherinomorphae</taxon>
        <taxon>Cyprinodontiformes</taxon>
        <taxon>Goodeidae</taxon>
        <taxon>Crenichthys</taxon>
    </lineage>
</organism>
<dbReference type="FunFam" id="2.60.20.10:FF:000005">
    <property type="entry name" value="Crystallin, beta B1"/>
    <property type="match status" value="1"/>
</dbReference>
<evidence type="ECO:0000256" key="1">
    <source>
        <dbReference type="ARBA" id="ARBA00003689"/>
    </source>
</evidence>
<dbReference type="InterPro" id="IPR011024">
    <property type="entry name" value="G_crystallin-like"/>
</dbReference>
<dbReference type="AlphaFoldDB" id="A0AAV9R236"/>
<feature type="domain" description="Beta/gamma crystallin 'Greek key'" evidence="9">
    <location>
        <begin position="306"/>
        <end position="348"/>
    </location>
</feature>
<comment type="function">
    <text evidence="1">Crystallins are the dominant structural components of the vertebrate eye lens.</text>
</comment>
<comment type="caution">
    <text evidence="10">The sequence shown here is derived from an EMBL/GenBank/DDBJ whole genome shotgun (WGS) entry which is preliminary data.</text>
</comment>
<evidence type="ECO:0000256" key="4">
    <source>
        <dbReference type="ARBA" id="ARBA00022613"/>
    </source>
</evidence>
<accession>A0AAV9R236</accession>
<feature type="domain" description="Beta/gamma crystallin 'Greek key'" evidence="9">
    <location>
        <begin position="214"/>
        <end position="258"/>
    </location>
</feature>
<dbReference type="Pfam" id="PF00030">
    <property type="entry name" value="Crystall"/>
    <property type="match status" value="2"/>
</dbReference>
<dbReference type="GO" id="GO:0002088">
    <property type="term" value="P:lens development in camera-type eye"/>
    <property type="evidence" value="ECO:0007669"/>
    <property type="project" value="TreeGrafter"/>
</dbReference>
<keyword evidence="5" id="KW-0677">Repeat</keyword>
<name>A0AAV9R236_9TELE</name>
<evidence type="ECO:0000256" key="3">
    <source>
        <dbReference type="ARBA" id="ARBA00019518"/>
    </source>
</evidence>
<dbReference type="InterPro" id="IPR001064">
    <property type="entry name" value="Beta/gamma_crystallin"/>
</dbReference>
<dbReference type="GO" id="GO:0007601">
    <property type="term" value="P:visual perception"/>
    <property type="evidence" value="ECO:0007669"/>
    <property type="project" value="TreeGrafter"/>
</dbReference>
<keyword evidence="11" id="KW-1185">Reference proteome</keyword>
<reference evidence="10 11" key="1">
    <citation type="submission" date="2021-06" db="EMBL/GenBank/DDBJ databases">
        <authorList>
            <person name="Palmer J.M."/>
        </authorList>
    </citation>
    <scope>NUCLEOTIDE SEQUENCE [LARGE SCALE GENOMIC DNA]</scope>
    <source>
        <strain evidence="10 11">MEX-2019</strain>
        <tissue evidence="10">Muscle</tissue>
    </source>
</reference>
<sequence length="391" mass="44200">MFNLPPIHFYKALCYLMHYSTRRLHPPRWPYPLFVRLARAMQACLLNPLGCLCMCPHTVLPGSLVGRAGQPVPTQLPIERQRYGHNVSDRLAVSTAPPFLLLWPEINHKYPPLVSALEWLDPTKHQVAPKKRDFTTSLQAYSVEEKWIRRMSEQQSAPEQLAAGKSQGGAGAKYKVVVFEFENFQGAKAEFSAECKDLTEKRLEKVGSLIVDSGPWVGYDRHGFTGEQFILEKGEYPRWDTWTNSQRSFSLLSLRPLKVDSAEHKLNLYENPGFTGRKMEIVDDDVPSLWGHGFQDRVASVKALNGTWVGYMYPGYRGRQFIFERGDFKHWNDWEAPSPQIQSVRRVRDMQWHKTGCFIVPDPDPAPGPDPDPAPAPAPAPPGPPAAAGAR</sequence>
<evidence type="ECO:0000256" key="7">
    <source>
        <dbReference type="ARBA" id="ARBA00032629"/>
    </source>
</evidence>
<feature type="compositionally biased region" description="Pro residues" evidence="8">
    <location>
        <begin position="362"/>
        <end position="385"/>
    </location>
</feature>
<gene>
    <name evidence="10" type="ORF">CRENBAI_013364</name>
</gene>
<feature type="region of interest" description="Disordered" evidence="8">
    <location>
        <begin position="360"/>
        <end position="391"/>
    </location>
</feature>
<dbReference type="InterPro" id="IPR050252">
    <property type="entry name" value="Beta/Gamma-Crystallin"/>
</dbReference>
<evidence type="ECO:0000256" key="2">
    <source>
        <dbReference type="ARBA" id="ARBA00009646"/>
    </source>
</evidence>
<dbReference type="SMART" id="SM00247">
    <property type="entry name" value="XTALbg"/>
    <property type="match status" value="2"/>
</dbReference>
<dbReference type="PANTHER" id="PTHR11818:SF13">
    <property type="entry name" value="BETA-CRYSTALLIN B3"/>
    <property type="match status" value="1"/>
</dbReference>
<proteinExistence type="inferred from homology"/>
<dbReference type="Proteomes" id="UP001311232">
    <property type="component" value="Unassembled WGS sequence"/>
</dbReference>
<protein>
    <recommendedName>
        <fullName evidence="3">Beta-crystallin B3</fullName>
    </recommendedName>
    <alternativeName>
        <fullName evidence="7">Beta-B3 crystallin</fullName>
    </alternativeName>
</protein>
<dbReference type="SUPFAM" id="SSF49695">
    <property type="entry name" value="gamma-Crystallin-like"/>
    <property type="match status" value="1"/>
</dbReference>
<comment type="subunit">
    <text evidence="6">Homo/heterodimer, or complexes of higher-order. The structure of beta-crystallin oligomers seems to be stabilized through interactions between the N-terminal arms.</text>
</comment>
<keyword evidence="4" id="KW-0273">Eye lens protein</keyword>
<dbReference type="EMBL" id="JAHHUM010002619">
    <property type="protein sequence ID" value="KAK5602360.1"/>
    <property type="molecule type" value="Genomic_DNA"/>
</dbReference>
<feature type="domain" description="Beta/gamma crystallin 'Greek key'" evidence="9">
    <location>
        <begin position="264"/>
        <end position="305"/>
    </location>
</feature>
<evidence type="ECO:0000256" key="8">
    <source>
        <dbReference type="SAM" id="MobiDB-lite"/>
    </source>
</evidence>
<evidence type="ECO:0000313" key="10">
    <source>
        <dbReference type="EMBL" id="KAK5602360.1"/>
    </source>
</evidence>
<dbReference type="GO" id="GO:0005212">
    <property type="term" value="F:structural constituent of eye lens"/>
    <property type="evidence" value="ECO:0007669"/>
    <property type="project" value="UniProtKB-KW"/>
</dbReference>
<dbReference type="FunFam" id="2.60.20.10:FF:000002">
    <property type="entry name" value="Crystallin, beta B2"/>
    <property type="match status" value="1"/>
</dbReference>
<evidence type="ECO:0000313" key="11">
    <source>
        <dbReference type="Proteomes" id="UP001311232"/>
    </source>
</evidence>
<dbReference type="PANTHER" id="PTHR11818">
    <property type="entry name" value="BETA/GAMMA CRYSTALLIN"/>
    <property type="match status" value="1"/>
</dbReference>
<evidence type="ECO:0000259" key="9">
    <source>
        <dbReference type="PROSITE" id="PS50915"/>
    </source>
</evidence>
<comment type="similarity">
    <text evidence="2">Belongs to the beta/gamma-crystallin family.</text>
</comment>
<dbReference type="PRINTS" id="PR01367">
    <property type="entry name" value="BGCRYSTALLIN"/>
</dbReference>
<dbReference type="Gene3D" id="2.60.20.10">
    <property type="entry name" value="Crystallins"/>
    <property type="match status" value="2"/>
</dbReference>